<protein>
    <submittedName>
        <fullName evidence="2">Uncharacterized protein</fullName>
    </submittedName>
</protein>
<dbReference type="InParanoid" id="H6QVJ2"/>
<evidence type="ECO:0000313" key="3">
    <source>
        <dbReference type="Proteomes" id="UP000008783"/>
    </source>
</evidence>
<evidence type="ECO:0000256" key="1">
    <source>
        <dbReference type="SAM" id="MobiDB-lite"/>
    </source>
</evidence>
<dbReference type="VEuPathDB" id="FungiDB:PGTG_22782"/>
<feature type="compositionally biased region" description="Low complexity" evidence="1">
    <location>
        <begin position="8"/>
        <end position="29"/>
    </location>
</feature>
<organism evidence="2 3">
    <name type="scientific">Puccinia graminis f. sp. tritici (strain CRL 75-36-700-3 / race SCCL)</name>
    <name type="common">Black stem rust fungus</name>
    <dbReference type="NCBI Taxonomy" id="418459"/>
    <lineage>
        <taxon>Eukaryota</taxon>
        <taxon>Fungi</taxon>
        <taxon>Dikarya</taxon>
        <taxon>Basidiomycota</taxon>
        <taxon>Pucciniomycotina</taxon>
        <taxon>Pucciniomycetes</taxon>
        <taxon>Pucciniales</taxon>
        <taxon>Pucciniaceae</taxon>
        <taxon>Puccinia</taxon>
    </lineage>
</organism>
<dbReference type="Proteomes" id="UP000008783">
    <property type="component" value="Unassembled WGS sequence"/>
</dbReference>
<evidence type="ECO:0000313" key="2">
    <source>
        <dbReference type="EMBL" id="EHS63268.1"/>
    </source>
</evidence>
<sequence length="52" mass="5452">MRGLSIEQSQQAQGTSGSQRPPDTQQQNAPTPPPNAQPSSAANKDNPSPPQQ</sequence>
<proteinExistence type="predicted"/>
<dbReference type="EMBL" id="DS178451">
    <property type="protein sequence ID" value="EHS63268.1"/>
    <property type="molecule type" value="Genomic_DNA"/>
</dbReference>
<gene>
    <name evidence="2" type="ORF">PGTG_22782</name>
</gene>
<name>H6QVJ2_PUCGT</name>
<keyword evidence="3" id="KW-1185">Reference proteome</keyword>
<reference evidence="3" key="1">
    <citation type="journal article" date="2011" name="Proc. Natl. Acad. Sci. U.S.A.">
        <title>Obligate biotrophy features unraveled by the genomic analysis of rust fungi.</title>
        <authorList>
            <person name="Duplessis S."/>
            <person name="Cuomo C.A."/>
            <person name="Lin Y.-C."/>
            <person name="Aerts A."/>
            <person name="Tisserant E."/>
            <person name="Veneault-Fourrey C."/>
            <person name="Joly D.L."/>
            <person name="Hacquard S."/>
            <person name="Amselem J."/>
            <person name="Cantarel B.L."/>
            <person name="Chiu R."/>
            <person name="Coutinho P.M."/>
            <person name="Feau N."/>
            <person name="Field M."/>
            <person name="Frey P."/>
            <person name="Gelhaye E."/>
            <person name="Goldberg J."/>
            <person name="Grabherr M.G."/>
            <person name="Kodira C.D."/>
            <person name="Kohler A."/>
            <person name="Kuees U."/>
            <person name="Lindquist E.A."/>
            <person name="Lucas S.M."/>
            <person name="Mago R."/>
            <person name="Mauceli E."/>
            <person name="Morin E."/>
            <person name="Murat C."/>
            <person name="Pangilinan J.L."/>
            <person name="Park R."/>
            <person name="Pearson M."/>
            <person name="Quesneville H."/>
            <person name="Rouhier N."/>
            <person name="Sakthikumar S."/>
            <person name="Salamov A.A."/>
            <person name="Schmutz J."/>
            <person name="Selles B."/>
            <person name="Shapiro H."/>
            <person name="Tanguay P."/>
            <person name="Tuskan G.A."/>
            <person name="Henrissat B."/>
            <person name="Van de Peer Y."/>
            <person name="Rouze P."/>
            <person name="Ellis J.G."/>
            <person name="Dodds P.N."/>
            <person name="Schein J.E."/>
            <person name="Zhong S."/>
            <person name="Hamelin R.C."/>
            <person name="Grigoriev I.V."/>
            <person name="Szabo L.J."/>
            <person name="Martin F."/>
        </authorList>
    </citation>
    <scope>NUCLEOTIDE SEQUENCE [LARGE SCALE GENOMIC DNA]</scope>
    <source>
        <strain evidence="3">CRL 75-36-700-3 / race SCCL</strain>
    </source>
</reference>
<dbReference type="HOGENOM" id="CLU_3078697_0_0_1"/>
<dbReference type="AlphaFoldDB" id="H6QVJ2"/>
<dbReference type="RefSeq" id="XP_003888472.1">
    <property type="nucleotide sequence ID" value="XM_003888423.1"/>
</dbReference>
<dbReference type="KEGG" id="pgr:PGTG_22782"/>
<feature type="region of interest" description="Disordered" evidence="1">
    <location>
        <begin position="1"/>
        <end position="52"/>
    </location>
</feature>
<accession>H6QVJ2</accession>
<dbReference type="GeneID" id="13541004"/>